<comment type="caution">
    <text evidence="2">The sequence shown here is derived from an EMBL/GenBank/DDBJ whole genome shotgun (WGS) entry which is preliminary data.</text>
</comment>
<accession>A0A835DDF6</accession>
<dbReference type="OrthoDB" id="19657at2759"/>
<reference evidence="2 3" key="1">
    <citation type="submission" date="2020-04" db="EMBL/GenBank/DDBJ databases">
        <title>Plant Genome Project.</title>
        <authorList>
            <person name="Zhang R.-G."/>
        </authorList>
    </citation>
    <scope>NUCLEOTIDE SEQUENCE [LARGE SCALE GENOMIC DNA]</scope>
    <source>
        <strain evidence="2">YNK0</strain>
        <tissue evidence="2">Leaf</tissue>
    </source>
</reference>
<dbReference type="InterPro" id="IPR000073">
    <property type="entry name" value="AB_hydrolase_1"/>
</dbReference>
<keyword evidence="3" id="KW-1185">Reference proteome</keyword>
<dbReference type="InterPro" id="IPR050471">
    <property type="entry name" value="AB_hydrolase"/>
</dbReference>
<dbReference type="PANTHER" id="PTHR43433:SF5">
    <property type="entry name" value="AB HYDROLASE-1 DOMAIN-CONTAINING PROTEIN"/>
    <property type="match status" value="1"/>
</dbReference>
<evidence type="ECO:0000313" key="2">
    <source>
        <dbReference type="EMBL" id="KAF8400248.1"/>
    </source>
</evidence>
<feature type="domain" description="AB hydrolase-1" evidence="1">
    <location>
        <begin position="52"/>
        <end position="115"/>
    </location>
</feature>
<dbReference type="Pfam" id="PF00561">
    <property type="entry name" value="Abhydrolase_1"/>
    <property type="match status" value="1"/>
</dbReference>
<organism evidence="2 3">
    <name type="scientific">Tetracentron sinense</name>
    <name type="common">Spur-leaf</name>
    <dbReference type="NCBI Taxonomy" id="13715"/>
    <lineage>
        <taxon>Eukaryota</taxon>
        <taxon>Viridiplantae</taxon>
        <taxon>Streptophyta</taxon>
        <taxon>Embryophyta</taxon>
        <taxon>Tracheophyta</taxon>
        <taxon>Spermatophyta</taxon>
        <taxon>Magnoliopsida</taxon>
        <taxon>Trochodendrales</taxon>
        <taxon>Trochodendraceae</taxon>
        <taxon>Tetracentron</taxon>
    </lineage>
</organism>
<dbReference type="AlphaFoldDB" id="A0A835DDF6"/>
<gene>
    <name evidence="2" type="ORF">HHK36_013545</name>
</gene>
<sequence length="172" mass="18965">MPFCNVSKDHSGGSAERNNGVKIFYKTHGHGQSKLSLVLFLSLSLSFKKKKQFIFTGLTTIMAKDAIALMDHLGGRKAHVFGHSMGEFRNLRAMIACKLAAIVPDRILSLALLNVTGGDSIMIRFIIGNATHKLAMLQNFQVNQSLLELIKASEMKLSPHDWSNLPRKGSVM</sequence>
<dbReference type="PANTHER" id="PTHR43433">
    <property type="entry name" value="HYDROLASE, ALPHA/BETA FOLD FAMILY PROTEIN"/>
    <property type="match status" value="1"/>
</dbReference>
<dbReference type="EMBL" id="JABCRI010000009">
    <property type="protein sequence ID" value="KAF8400248.1"/>
    <property type="molecule type" value="Genomic_DNA"/>
</dbReference>
<dbReference type="Proteomes" id="UP000655225">
    <property type="component" value="Unassembled WGS sequence"/>
</dbReference>
<name>A0A835DDF6_TETSI</name>
<protein>
    <recommendedName>
        <fullName evidence="1">AB hydrolase-1 domain-containing protein</fullName>
    </recommendedName>
</protein>
<dbReference type="Gene3D" id="3.40.50.1820">
    <property type="entry name" value="alpha/beta hydrolase"/>
    <property type="match status" value="1"/>
</dbReference>
<dbReference type="InterPro" id="IPR029058">
    <property type="entry name" value="AB_hydrolase_fold"/>
</dbReference>
<proteinExistence type="predicted"/>
<evidence type="ECO:0000259" key="1">
    <source>
        <dbReference type="Pfam" id="PF00561"/>
    </source>
</evidence>
<evidence type="ECO:0000313" key="3">
    <source>
        <dbReference type="Proteomes" id="UP000655225"/>
    </source>
</evidence>
<dbReference type="SUPFAM" id="SSF53474">
    <property type="entry name" value="alpha/beta-Hydrolases"/>
    <property type="match status" value="1"/>
</dbReference>